<proteinExistence type="predicted"/>
<evidence type="ECO:0000313" key="1">
    <source>
        <dbReference type="EMBL" id="KAG2200911.1"/>
    </source>
</evidence>
<dbReference type="Proteomes" id="UP000603453">
    <property type="component" value="Unassembled WGS sequence"/>
</dbReference>
<keyword evidence="2" id="KW-1185">Reference proteome</keyword>
<dbReference type="AlphaFoldDB" id="A0A8H7R0G0"/>
<accession>A0A8H7R0G0</accession>
<name>A0A8H7R0G0_9FUNG</name>
<organism evidence="1 2">
    <name type="scientific">Mucor saturninus</name>
    <dbReference type="NCBI Taxonomy" id="64648"/>
    <lineage>
        <taxon>Eukaryota</taxon>
        <taxon>Fungi</taxon>
        <taxon>Fungi incertae sedis</taxon>
        <taxon>Mucoromycota</taxon>
        <taxon>Mucoromycotina</taxon>
        <taxon>Mucoromycetes</taxon>
        <taxon>Mucorales</taxon>
        <taxon>Mucorineae</taxon>
        <taxon>Mucoraceae</taxon>
        <taxon>Mucor</taxon>
    </lineage>
</organism>
<gene>
    <name evidence="1" type="ORF">INT47_003146</name>
</gene>
<dbReference type="OrthoDB" id="2233065at2759"/>
<comment type="caution">
    <text evidence="1">The sequence shown here is derived from an EMBL/GenBank/DDBJ whole genome shotgun (WGS) entry which is preliminary data.</text>
</comment>
<reference evidence="1" key="1">
    <citation type="submission" date="2020-12" db="EMBL/GenBank/DDBJ databases">
        <title>Metabolic potential, ecology and presence of endohyphal bacteria is reflected in genomic diversity of Mucoromycotina.</title>
        <authorList>
            <person name="Muszewska A."/>
            <person name="Okrasinska A."/>
            <person name="Steczkiewicz K."/>
            <person name="Drgas O."/>
            <person name="Orlowska M."/>
            <person name="Perlinska-Lenart U."/>
            <person name="Aleksandrzak-Piekarczyk T."/>
            <person name="Szatraj K."/>
            <person name="Zielenkiewicz U."/>
            <person name="Pilsyk S."/>
            <person name="Malc E."/>
            <person name="Mieczkowski P."/>
            <person name="Kruszewska J.S."/>
            <person name="Biernat P."/>
            <person name="Pawlowska J."/>
        </authorList>
    </citation>
    <scope>NUCLEOTIDE SEQUENCE</scope>
    <source>
        <strain evidence="1">WA0000017839</strain>
    </source>
</reference>
<evidence type="ECO:0000313" key="2">
    <source>
        <dbReference type="Proteomes" id="UP000603453"/>
    </source>
</evidence>
<dbReference type="EMBL" id="JAEPRD010000077">
    <property type="protein sequence ID" value="KAG2200911.1"/>
    <property type="molecule type" value="Genomic_DNA"/>
</dbReference>
<sequence>MVSKSTSVVDLVASSEWQNGSSSDILYVPRLGVLKSCYLVSKSTLLSDESDTCNSPLLALSTFLLEQSPTLYGHSHPHDPTIQILYHIVKESIEVEGETEQGFVDIVDIICSNNERLLLRIS</sequence>
<protein>
    <submittedName>
        <fullName evidence="1">Uncharacterized protein</fullName>
    </submittedName>
</protein>